<name>A0A4C1V5Q9_EUMVA</name>
<dbReference type="Proteomes" id="UP000299102">
    <property type="component" value="Unassembled WGS sequence"/>
</dbReference>
<keyword evidence="2" id="KW-1185">Reference proteome</keyword>
<dbReference type="AlphaFoldDB" id="A0A4C1V5Q9"/>
<accession>A0A4C1V5Q9</accession>
<organism evidence="1 2">
    <name type="scientific">Eumeta variegata</name>
    <name type="common">Bagworm moth</name>
    <name type="synonym">Eumeta japonica</name>
    <dbReference type="NCBI Taxonomy" id="151549"/>
    <lineage>
        <taxon>Eukaryota</taxon>
        <taxon>Metazoa</taxon>
        <taxon>Ecdysozoa</taxon>
        <taxon>Arthropoda</taxon>
        <taxon>Hexapoda</taxon>
        <taxon>Insecta</taxon>
        <taxon>Pterygota</taxon>
        <taxon>Neoptera</taxon>
        <taxon>Endopterygota</taxon>
        <taxon>Lepidoptera</taxon>
        <taxon>Glossata</taxon>
        <taxon>Ditrysia</taxon>
        <taxon>Tineoidea</taxon>
        <taxon>Psychidae</taxon>
        <taxon>Oiketicinae</taxon>
        <taxon>Eumeta</taxon>
    </lineage>
</organism>
<proteinExistence type="predicted"/>
<sequence>MSIGSKNSREYNLRSSACELRITEGAIFEYGDVTKHHPNRQANECHINFQIQSAPDSKAVPHAGVAREPKLRVESLLCVRQRRMDREMEESMIQKETLKQTDEGRNVVRKATNGACSLLMLQHENGPARQVDYHTLTEYRSEVAASTVAFRSVTEFSGGSLAPFMSSLLLHQTSYSFPRS</sequence>
<reference evidence="1 2" key="1">
    <citation type="journal article" date="2019" name="Commun. Biol.">
        <title>The bagworm genome reveals a unique fibroin gene that provides high tensile strength.</title>
        <authorList>
            <person name="Kono N."/>
            <person name="Nakamura H."/>
            <person name="Ohtoshi R."/>
            <person name="Tomita M."/>
            <person name="Numata K."/>
            <person name="Arakawa K."/>
        </authorList>
    </citation>
    <scope>NUCLEOTIDE SEQUENCE [LARGE SCALE GENOMIC DNA]</scope>
</reference>
<gene>
    <name evidence="1" type="ORF">EVAR_28265_1</name>
</gene>
<evidence type="ECO:0000313" key="2">
    <source>
        <dbReference type="Proteomes" id="UP000299102"/>
    </source>
</evidence>
<evidence type="ECO:0000313" key="1">
    <source>
        <dbReference type="EMBL" id="GBP34131.1"/>
    </source>
</evidence>
<comment type="caution">
    <text evidence="1">The sequence shown here is derived from an EMBL/GenBank/DDBJ whole genome shotgun (WGS) entry which is preliminary data.</text>
</comment>
<dbReference type="EMBL" id="BGZK01000284">
    <property type="protein sequence ID" value="GBP34131.1"/>
    <property type="molecule type" value="Genomic_DNA"/>
</dbReference>
<protein>
    <submittedName>
        <fullName evidence="1">Uncharacterized protein</fullName>
    </submittedName>
</protein>